<feature type="domain" description="C2H2-type" evidence="9">
    <location>
        <begin position="145"/>
        <end position="172"/>
    </location>
</feature>
<dbReference type="PROSITE" id="PS50157">
    <property type="entry name" value="ZINC_FINGER_C2H2_2"/>
    <property type="match status" value="4"/>
</dbReference>
<dbReference type="Pfam" id="PF13465">
    <property type="entry name" value="zf-H2C2_2"/>
    <property type="match status" value="1"/>
</dbReference>
<reference evidence="11" key="1">
    <citation type="journal article" date="2014" name="PLoS ONE">
        <title>The genome and linkage map of the northern pike (Esox lucius): conserved synteny revealed between the salmonid sister group and the Neoteleostei.</title>
        <authorList>
            <person name="Rondeau E.B."/>
            <person name="Minkley D.R."/>
            <person name="Leong J.S."/>
            <person name="Messmer A.M."/>
            <person name="Jantzen J.R."/>
            <person name="von Schalburg K.R."/>
            <person name="Lemon C."/>
            <person name="Bird N.H."/>
            <person name="Koop B.F."/>
        </authorList>
    </citation>
    <scope>NUCLEOTIDE SEQUENCE</scope>
</reference>
<feature type="domain" description="C2H2-type" evidence="9">
    <location>
        <begin position="87"/>
        <end position="112"/>
    </location>
</feature>
<dbReference type="GeneTree" id="ENSGT01150000286953"/>
<evidence type="ECO:0000256" key="7">
    <source>
        <dbReference type="PROSITE-ProRule" id="PRU00042"/>
    </source>
</evidence>
<dbReference type="SUPFAM" id="SSF57667">
    <property type="entry name" value="beta-beta-alpha zinc fingers"/>
    <property type="match status" value="2"/>
</dbReference>
<feature type="domain" description="C2H2-type" evidence="9">
    <location>
        <begin position="117"/>
        <end position="144"/>
    </location>
</feature>
<reference evidence="10" key="2">
    <citation type="submission" date="2020-02" db="EMBL/GenBank/DDBJ databases">
        <title>Esox lucius (northern pike) genome, fEsoLuc1, primary haplotype.</title>
        <authorList>
            <person name="Myers G."/>
            <person name="Karagic N."/>
            <person name="Meyer A."/>
            <person name="Pippel M."/>
            <person name="Reichard M."/>
            <person name="Winkler S."/>
            <person name="Tracey A."/>
            <person name="Sims Y."/>
            <person name="Howe K."/>
            <person name="Rhie A."/>
            <person name="Formenti G."/>
            <person name="Durbin R."/>
            <person name="Fedrigo O."/>
            <person name="Jarvis E.D."/>
        </authorList>
    </citation>
    <scope>NUCLEOTIDE SEQUENCE [LARGE SCALE GENOMIC DNA]</scope>
</reference>
<accession>A0A3P8XSA4</accession>
<dbReference type="PROSITE" id="PS00028">
    <property type="entry name" value="ZINC_FINGER_C2H2_1"/>
    <property type="match status" value="3"/>
</dbReference>
<dbReference type="InterPro" id="IPR036236">
    <property type="entry name" value="Znf_C2H2_sf"/>
</dbReference>
<feature type="domain" description="C2H2-type" evidence="9">
    <location>
        <begin position="173"/>
        <end position="199"/>
    </location>
</feature>
<dbReference type="GO" id="GO:0005667">
    <property type="term" value="C:transcription regulator complex"/>
    <property type="evidence" value="ECO:0007669"/>
    <property type="project" value="TreeGrafter"/>
</dbReference>
<sequence length="199" mass="22710">MRTQLKDYRESEPTSVPQHPTIVNPECSAAQSEMGVVGSMEKHFDQVQSKRTNMLKGQVSHINTTGSKSSDLFLLKSPSQMNATPCCKVCGKSFHQMGSLFKHIQIHTKEKEKLSRFCCNFCGKFFTQNGTLKTHMRIHTGEKPYRCPYCCWEFITGGDLKNHIRIHTGEKPFCCPDCGKSFTRSGHLKRHRRTHTVDK</sequence>
<evidence type="ECO:0000256" key="6">
    <source>
        <dbReference type="ARBA" id="ARBA00023242"/>
    </source>
</evidence>
<dbReference type="Ensembl" id="ENSELUT00000007394.3">
    <property type="protein sequence ID" value="ENSELUP00000007357.3"/>
    <property type="gene ID" value="ENSELUG00000008164.3"/>
</dbReference>
<reference evidence="10" key="4">
    <citation type="submission" date="2025-09" db="UniProtKB">
        <authorList>
            <consortium name="Ensembl"/>
        </authorList>
    </citation>
    <scope>IDENTIFICATION</scope>
</reference>
<feature type="region of interest" description="Disordered" evidence="8">
    <location>
        <begin position="1"/>
        <end position="22"/>
    </location>
</feature>
<organism evidence="10 11">
    <name type="scientific">Esox lucius</name>
    <name type="common">Northern pike</name>
    <dbReference type="NCBI Taxonomy" id="8010"/>
    <lineage>
        <taxon>Eukaryota</taxon>
        <taxon>Metazoa</taxon>
        <taxon>Chordata</taxon>
        <taxon>Craniata</taxon>
        <taxon>Vertebrata</taxon>
        <taxon>Euteleostomi</taxon>
        <taxon>Actinopterygii</taxon>
        <taxon>Neopterygii</taxon>
        <taxon>Teleostei</taxon>
        <taxon>Protacanthopterygii</taxon>
        <taxon>Esociformes</taxon>
        <taxon>Esocidae</taxon>
        <taxon>Esox</taxon>
    </lineage>
</organism>
<dbReference type="InterPro" id="IPR013087">
    <property type="entry name" value="Znf_C2H2_type"/>
</dbReference>
<feature type="compositionally biased region" description="Basic and acidic residues" evidence="8">
    <location>
        <begin position="1"/>
        <end position="12"/>
    </location>
</feature>
<evidence type="ECO:0000256" key="3">
    <source>
        <dbReference type="ARBA" id="ARBA00022737"/>
    </source>
</evidence>
<evidence type="ECO:0000256" key="4">
    <source>
        <dbReference type="ARBA" id="ARBA00022771"/>
    </source>
</evidence>
<dbReference type="SMART" id="SM00355">
    <property type="entry name" value="ZnF_C2H2"/>
    <property type="match status" value="4"/>
</dbReference>
<dbReference type="Gene3D" id="3.30.160.60">
    <property type="entry name" value="Classic Zinc Finger"/>
    <property type="match status" value="4"/>
</dbReference>
<keyword evidence="3" id="KW-0677">Repeat</keyword>
<dbReference type="InParanoid" id="A0A3P8XSA4"/>
<keyword evidence="4 7" id="KW-0863">Zinc-finger</keyword>
<evidence type="ECO:0000256" key="1">
    <source>
        <dbReference type="ARBA" id="ARBA00004123"/>
    </source>
</evidence>
<evidence type="ECO:0000313" key="11">
    <source>
        <dbReference type="Proteomes" id="UP000265140"/>
    </source>
</evidence>
<name>A0A3P8XSA4_ESOLU</name>
<keyword evidence="5" id="KW-0862">Zinc</keyword>
<evidence type="ECO:0000256" key="8">
    <source>
        <dbReference type="SAM" id="MobiDB-lite"/>
    </source>
</evidence>
<evidence type="ECO:0000313" key="10">
    <source>
        <dbReference type="Ensembl" id="ENSELUP00000007357.3"/>
    </source>
</evidence>
<protein>
    <recommendedName>
        <fullName evidence="9">C2H2-type domain-containing protein</fullName>
    </recommendedName>
</protein>
<keyword evidence="11" id="KW-1185">Reference proteome</keyword>
<dbReference type="FunFam" id="3.30.160.60:FF:001498">
    <property type="entry name" value="Zinc finger protein 404"/>
    <property type="match status" value="1"/>
</dbReference>
<dbReference type="AlphaFoldDB" id="A0A3P8XSA4"/>
<keyword evidence="6" id="KW-0539">Nucleus</keyword>
<dbReference type="FunFam" id="3.30.160.60:FF:000358">
    <property type="entry name" value="zinc finger protein 24"/>
    <property type="match status" value="1"/>
</dbReference>
<dbReference type="GO" id="GO:0031519">
    <property type="term" value="C:PcG protein complex"/>
    <property type="evidence" value="ECO:0007669"/>
    <property type="project" value="TreeGrafter"/>
</dbReference>
<evidence type="ECO:0000259" key="9">
    <source>
        <dbReference type="PROSITE" id="PS50157"/>
    </source>
</evidence>
<keyword evidence="2" id="KW-0479">Metal-binding</keyword>
<proteinExistence type="predicted"/>
<comment type="subcellular location">
    <subcellularLocation>
        <location evidence="1">Nucleus</location>
    </subcellularLocation>
</comment>
<dbReference type="FunFam" id="3.30.160.60:FF:000072">
    <property type="entry name" value="zinc finger protein 143 isoform X1"/>
    <property type="match status" value="1"/>
</dbReference>
<dbReference type="GO" id="GO:0000785">
    <property type="term" value="C:chromatin"/>
    <property type="evidence" value="ECO:0007669"/>
    <property type="project" value="TreeGrafter"/>
</dbReference>
<evidence type="ECO:0000256" key="2">
    <source>
        <dbReference type="ARBA" id="ARBA00022723"/>
    </source>
</evidence>
<dbReference type="PANTHER" id="PTHR14003:SF23">
    <property type="entry name" value="ZINC FINGER PROTEIN 143"/>
    <property type="match status" value="1"/>
</dbReference>
<dbReference type="GO" id="GO:0000981">
    <property type="term" value="F:DNA-binding transcription factor activity, RNA polymerase II-specific"/>
    <property type="evidence" value="ECO:0007669"/>
    <property type="project" value="TreeGrafter"/>
</dbReference>
<reference evidence="10" key="3">
    <citation type="submission" date="2025-08" db="UniProtKB">
        <authorList>
            <consortium name="Ensembl"/>
        </authorList>
    </citation>
    <scope>IDENTIFICATION</scope>
</reference>
<dbReference type="Proteomes" id="UP000265140">
    <property type="component" value="Chromosome 19"/>
</dbReference>
<dbReference type="Pfam" id="PF00096">
    <property type="entry name" value="zf-C2H2"/>
    <property type="match status" value="2"/>
</dbReference>
<dbReference type="OMA" id="GFANCEV"/>
<dbReference type="GO" id="GO:0000978">
    <property type="term" value="F:RNA polymerase II cis-regulatory region sequence-specific DNA binding"/>
    <property type="evidence" value="ECO:0007669"/>
    <property type="project" value="TreeGrafter"/>
</dbReference>
<dbReference type="GO" id="GO:0008270">
    <property type="term" value="F:zinc ion binding"/>
    <property type="evidence" value="ECO:0007669"/>
    <property type="project" value="UniProtKB-KW"/>
</dbReference>
<dbReference type="PANTHER" id="PTHR14003">
    <property type="entry name" value="TRANSCRIPTIONAL REPRESSOR PROTEIN YY"/>
    <property type="match status" value="1"/>
</dbReference>
<dbReference type="Bgee" id="ENSELUG00000008164">
    <property type="expression patterns" value="Expressed in head kidney and 10 other cell types or tissues"/>
</dbReference>
<evidence type="ECO:0000256" key="5">
    <source>
        <dbReference type="ARBA" id="ARBA00022833"/>
    </source>
</evidence>